<dbReference type="Pfam" id="PF06153">
    <property type="entry name" value="CdAMP_rec"/>
    <property type="match status" value="1"/>
</dbReference>
<reference evidence="1" key="1">
    <citation type="submission" date="2020-02" db="EMBL/GenBank/DDBJ databases">
        <authorList>
            <person name="Meier V. D."/>
        </authorList>
    </citation>
    <scope>NUCLEOTIDE SEQUENCE</scope>
    <source>
        <strain evidence="1">AVDCRST_MAG18</strain>
    </source>
</reference>
<dbReference type="EMBL" id="CADCWN010000167">
    <property type="protein sequence ID" value="CAA9572909.1"/>
    <property type="molecule type" value="Genomic_DNA"/>
</dbReference>
<organism evidence="1">
    <name type="scientific">uncultured Thermomicrobiales bacterium</name>
    <dbReference type="NCBI Taxonomy" id="1645740"/>
    <lineage>
        <taxon>Bacteria</taxon>
        <taxon>Pseudomonadati</taxon>
        <taxon>Thermomicrobiota</taxon>
        <taxon>Thermomicrobia</taxon>
        <taxon>Thermomicrobiales</taxon>
        <taxon>environmental samples</taxon>
    </lineage>
</organism>
<dbReference type="PANTHER" id="PTHR38456:SF1">
    <property type="entry name" value="CYCLIC DI-AMP RECEPTOR A"/>
    <property type="match status" value="1"/>
</dbReference>
<evidence type="ECO:0000313" key="1">
    <source>
        <dbReference type="EMBL" id="CAA9572909.1"/>
    </source>
</evidence>
<dbReference type="SUPFAM" id="SSF54913">
    <property type="entry name" value="GlnB-like"/>
    <property type="match status" value="1"/>
</dbReference>
<protein>
    <submittedName>
        <fullName evidence="1">Protein from nitrogen regulatory protein P-II (GLNB) family, ortholog YAAQ B. subtilis</fullName>
    </submittedName>
</protein>
<dbReference type="PANTHER" id="PTHR38456">
    <property type="entry name" value="CYCLIC DI-AMP RECEPTOR A"/>
    <property type="match status" value="1"/>
</dbReference>
<dbReference type="AlphaFoldDB" id="A0A6J4V9L0"/>
<gene>
    <name evidence="1" type="ORF">AVDCRST_MAG18-2193</name>
</gene>
<proteinExistence type="predicted"/>
<name>A0A6J4V9L0_9BACT</name>
<dbReference type="Gene3D" id="3.30.70.120">
    <property type="match status" value="1"/>
</dbReference>
<dbReference type="InterPro" id="IPR011322">
    <property type="entry name" value="N-reg_PII-like_a/b"/>
</dbReference>
<accession>A0A6J4V9L0</accession>
<dbReference type="InterPro" id="IPR015867">
    <property type="entry name" value="N-reg_PII/ATP_PRibTrfase_C"/>
</dbReference>
<dbReference type="InterPro" id="IPR010375">
    <property type="entry name" value="CdAMP_rec"/>
</dbReference>
<sequence>MKLVVAVVQGKDAEGLMGALRQGNYRATQINSSGGFLRENNVTIMTGVNDAQVPDVFRLIRENCYTRTQYVNPLLPIMEPGEFYMPSPVEVQVGGATVFVLPIVRYERIMAGATDGIGAGW</sequence>